<proteinExistence type="predicted"/>
<evidence type="ECO:0000256" key="1">
    <source>
        <dbReference type="SAM" id="Phobius"/>
    </source>
</evidence>
<keyword evidence="1" id="KW-0812">Transmembrane</keyword>
<feature type="transmembrane region" description="Helical" evidence="1">
    <location>
        <begin position="431"/>
        <end position="452"/>
    </location>
</feature>
<name>A0A239CUV3_9BACT</name>
<gene>
    <name evidence="2" type="ORF">SAMN05421770_10189</name>
</gene>
<sequence>MWIVKIALTRPYTFVVLAILILIAAPVVILGTPTDIFPNIDIPVISVAWAYTGLAPEELEGRLTTPFEKSLTVLVDNIQHIESTTLNGQSIIKVYLQPGANLATANAQVAAVANYSLKTLPAGIQPPQIINFSASSVPILQLGLSGNGLSEQQLNDLGVNFVRPTLVTIPGAVIPNPYGGKQRSIMIFMDPKQLQAKGLSPQDVLNALGNQNVVEPGGTAKIGLTEYDIHLNSTPLTLEGISNLPVRQSNGVTIYMHDVATVSDSNIPQTNIVRQDGKRGVLVTVVKAGNASTLSVVSGILNILPQLKLTLPPALEIKAIGNQANFVRGSVEGVIREAVIAATLTGIMILLFLGSWRSTVIIAVSIPLSILVSIIVLSMLGQTINIMTLGGLALAVGILVDDATVEIENTNRFLEEGLPLYEAILAGADQIAVPALVSTLCICIVFTPMFFLSGVARYLFVPLAEAVVFAMMASYLLSRTLVPTMALYLLKPIDHHAPLSQSFFARFQRRFEHYFEKFRASYQSLLGSLIEARTIFVPVFLLVCLSAFALIPLLGQNFFPATDNGSFLLHIRTPSGTRIEETAKIADEVENSIREVVPKDEMDNILDNIGLPYSTLNTQHATSGLIGAGDADILVSMKEDHHPSADYVRELRRKLPRQFAGTLFYFLPSDIVTQILNFGLPSPIDIQVDGADMKGNRDVANQILADLHKVPGLVDLRIQQPDDYPVYNLTVDRTKASQGGYTEKDVGNSVLNILSGSSQLAPQFFLNPKNGVTYPIVGVAPQYSVSSKSDLENIPLTAPGAKRPEILADVAEITRTTELQVINHYNIRRTLDIYGSVQDRDLGSVSREIDRIVAKDATKLPRGSFVHIRGQIETMNASYFGLLSGLAFAIVLVYLLIVVNFQSWLDPFIIITALPAALGGIVIFLFATRTTLSVPALMGAIMCMGVATANSILVVSFAKDRLEVHGDAIKAALEAGSTRFRPVMMTALAMIIGMVPMSLGAGEGGEQNAPLGRAVIGGLLAATLATLIFVPAVFGLLHGRRKSAPSEETHAQPVSAGA</sequence>
<dbReference type="RefSeq" id="WP_089406433.1">
    <property type="nucleotide sequence ID" value="NZ_FZOU01000001.1"/>
</dbReference>
<dbReference type="PANTHER" id="PTHR32063">
    <property type="match status" value="1"/>
</dbReference>
<dbReference type="AlphaFoldDB" id="A0A239CUV3"/>
<organism evidence="2 3">
    <name type="scientific">Granulicella rosea</name>
    <dbReference type="NCBI Taxonomy" id="474952"/>
    <lineage>
        <taxon>Bacteria</taxon>
        <taxon>Pseudomonadati</taxon>
        <taxon>Acidobacteriota</taxon>
        <taxon>Terriglobia</taxon>
        <taxon>Terriglobales</taxon>
        <taxon>Acidobacteriaceae</taxon>
        <taxon>Granulicella</taxon>
    </lineage>
</organism>
<evidence type="ECO:0000313" key="3">
    <source>
        <dbReference type="Proteomes" id="UP000198356"/>
    </source>
</evidence>
<feature type="transmembrane region" description="Helical" evidence="1">
    <location>
        <begin position="360"/>
        <end position="380"/>
    </location>
</feature>
<feature type="transmembrane region" description="Helical" evidence="1">
    <location>
        <begin position="334"/>
        <end position="353"/>
    </location>
</feature>
<dbReference type="Gene3D" id="3.30.2090.10">
    <property type="entry name" value="Multidrug efflux transporter AcrB TolC docking domain, DN and DC subdomains"/>
    <property type="match status" value="2"/>
</dbReference>
<dbReference type="Pfam" id="PF00873">
    <property type="entry name" value="ACR_tran"/>
    <property type="match status" value="1"/>
</dbReference>
<dbReference type="EMBL" id="FZOU01000001">
    <property type="protein sequence ID" value="SNS23123.1"/>
    <property type="molecule type" value="Genomic_DNA"/>
</dbReference>
<feature type="transmembrane region" description="Helical" evidence="1">
    <location>
        <begin position="458"/>
        <end position="477"/>
    </location>
</feature>
<dbReference type="Proteomes" id="UP000198356">
    <property type="component" value="Unassembled WGS sequence"/>
</dbReference>
<dbReference type="GO" id="GO:0005886">
    <property type="term" value="C:plasma membrane"/>
    <property type="evidence" value="ECO:0007669"/>
    <property type="project" value="TreeGrafter"/>
</dbReference>
<reference evidence="2 3" key="1">
    <citation type="submission" date="2017-06" db="EMBL/GenBank/DDBJ databases">
        <authorList>
            <person name="Kim H.J."/>
            <person name="Triplett B.A."/>
        </authorList>
    </citation>
    <scope>NUCLEOTIDE SEQUENCE [LARGE SCALE GENOMIC DNA]</scope>
    <source>
        <strain evidence="2 3">DSM 18704</strain>
    </source>
</reference>
<dbReference type="GO" id="GO:0042910">
    <property type="term" value="F:xenobiotic transmembrane transporter activity"/>
    <property type="evidence" value="ECO:0007669"/>
    <property type="project" value="TreeGrafter"/>
</dbReference>
<protein>
    <submittedName>
        <fullName evidence="2">Multidrug efflux pump subunit AcrB</fullName>
    </submittedName>
</protein>
<feature type="transmembrane region" description="Helical" evidence="1">
    <location>
        <begin position="879"/>
        <end position="901"/>
    </location>
</feature>
<dbReference type="PRINTS" id="PR00702">
    <property type="entry name" value="ACRIFLAVINRP"/>
</dbReference>
<dbReference type="InterPro" id="IPR001036">
    <property type="entry name" value="Acrflvin-R"/>
</dbReference>
<dbReference type="Gene3D" id="3.30.70.1430">
    <property type="entry name" value="Multidrug efflux transporter AcrB pore domain"/>
    <property type="match status" value="2"/>
</dbReference>
<feature type="transmembrane region" description="Helical" evidence="1">
    <location>
        <begin position="1011"/>
        <end position="1037"/>
    </location>
</feature>
<keyword evidence="3" id="KW-1185">Reference proteome</keyword>
<accession>A0A239CUV3</accession>
<feature type="transmembrane region" description="Helical" evidence="1">
    <location>
        <begin position="934"/>
        <end position="958"/>
    </location>
</feature>
<dbReference type="SUPFAM" id="SSF82693">
    <property type="entry name" value="Multidrug efflux transporter AcrB pore domain, PN1, PN2, PC1 and PC2 subdomains"/>
    <property type="match status" value="2"/>
</dbReference>
<dbReference type="SUPFAM" id="SSF82714">
    <property type="entry name" value="Multidrug efflux transporter AcrB TolC docking domain, DN and DC subdomains"/>
    <property type="match status" value="2"/>
</dbReference>
<dbReference type="Gene3D" id="1.20.1640.10">
    <property type="entry name" value="Multidrug efflux transporter AcrB transmembrane domain"/>
    <property type="match status" value="2"/>
</dbReference>
<dbReference type="OrthoDB" id="9759330at2"/>
<feature type="transmembrane region" description="Helical" evidence="1">
    <location>
        <begin position="979"/>
        <end position="999"/>
    </location>
</feature>
<dbReference type="Gene3D" id="3.30.70.1320">
    <property type="entry name" value="Multidrug efflux transporter AcrB pore domain like"/>
    <property type="match status" value="1"/>
</dbReference>
<dbReference type="PANTHER" id="PTHR32063:SF8">
    <property type="entry name" value="CATION EFFLUX PROTEIN"/>
    <property type="match status" value="1"/>
</dbReference>
<evidence type="ECO:0000313" key="2">
    <source>
        <dbReference type="EMBL" id="SNS23123.1"/>
    </source>
</evidence>
<keyword evidence="1" id="KW-1133">Transmembrane helix</keyword>
<dbReference type="InterPro" id="IPR027463">
    <property type="entry name" value="AcrB_DN_DC_subdom"/>
</dbReference>
<feature type="transmembrane region" description="Helical" evidence="1">
    <location>
        <begin position="12"/>
        <end position="31"/>
    </location>
</feature>
<keyword evidence="1" id="KW-0472">Membrane</keyword>
<dbReference type="SUPFAM" id="SSF82866">
    <property type="entry name" value="Multidrug efflux transporter AcrB transmembrane domain"/>
    <property type="match status" value="2"/>
</dbReference>
<feature type="transmembrane region" description="Helical" evidence="1">
    <location>
        <begin position="908"/>
        <end position="928"/>
    </location>
</feature>
<feature type="transmembrane region" description="Helical" evidence="1">
    <location>
        <begin position="535"/>
        <end position="554"/>
    </location>
</feature>
<dbReference type="Gene3D" id="3.30.70.1440">
    <property type="entry name" value="Multidrug efflux transporter AcrB pore domain"/>
    <property type="match status" value="1"/>
</dbReference>